<proteinExistence type="predicted"/>
<feature type="domain" description="Hemerythrin-like" evidence="1">
    <location>
        <begin position="24"/>
        <end position="148"/>
    </location>
</feature>
<dbReference type="Pfam" id="PF01814">
    <property type="entry name" value="Hemerythrin"/>
    <property type="match status" value="1"/>
</dbReference>
<name>A0ABP8N4U6_9BACT</name>
<protein>
    <submittedName>
        <fullName evidence="2">Hemerythrin domain-containing protein</fullName>
    </submittedName>
</protein>
<accession>A0ABP8N4U6</accession>
<evidence type="ECO:0000313" key="3">
    <source>
        <dbReference type="Proteomes" id="UP001500840"/>
    </source>
</evidence>
<organism evidence="2 3">
    <name type="scientific">Novipirellula rosea</name>
    <dbReference type="NCBI Taxonomy" id="1031540"/>
    <lineage>
        <taxon>Bacteria</taxon>
        <taxon>Pseudomonadati</taxon>
        <taxon>Planctomycetota</taxon>
        <taxon>Planctomycetia</taxon>
        <taxon>Pirellulales</taxon>
        <taxon>Pirellulaceae</taxon>
        <taxon>Novipirellula</taxon>
    </lineage>
</organism>
<dbReference type="EMBL" id="BAABGA010000048">
    <property type="protein sequence ID" value="GAA4459379.1"/>
    <property type="molecule type" value="Genomic_DNA"/>
</dbReference>
<reference evidence="3" key="1">
    <citation type="journal article" date="2019" name="Int. J. Syst. Evol. Microbiol.">
        <title>The Global Catalogue of Microorganisms (GCM) 10K type strain sequencing project: providing services to taxonomists for standard genome sequencing and annotation.</title>
        <authorList>
            <consortium name="The Broad Institute Genomics Platform"/>
            <consortium name="The Broad Institute Genome Sequencing Center for Infectious Disease"/>
            <person name="Wu L."/>
            <person name="Ma J."/>
        </authorList>
    </citation>
    <scope>NUCLEOTIDE SEQUENCE [LARGE SCALE GENOMIC DNA]</scope>
    <source>
        <strain evidence="3">JCM 17759</strain>
    </source>
</reference>
<dbReference type="InterPro" id="IPR012312">
    <property type="entry name" value="Hemerythrin-like"/>
</dbReference>
<evidence type="ECO:0000313" key="2">
    <source>
        <dbReference type="EMBL" id="GAA4459379.1"/>
    </source>
</evidence>
<dbReference type="Proteomes" id="UP001500840">
    <property type="component" value="Unassembled WGS sequence"/>
</dbReference>
<comment type="caution">
    <text evidence="2">The sequence shown here is derived from an EMBL/GenBank/DDBJ whole genome shotgun (WGS) entry which is preliminary data.</text>
</comment>
<keyword evidence="3" id="KW-1185">Reference proteome</keyword>
<evidence type="ECO:0000259" key="1">
    <source>
        <dbReference type="Pfam" id="PF01814"/>
    </source>
</evidence>
<dbReference type="Gene3D" id="1.20.120.520">
    <property type="entry name" value="nmb1532 protein domain like"/>
    <property type="match status" value="1"/>
</dbReference>
<gene>
    <name evidence="2" type="ORF">GCM10023156_38800</name>
</gene>
<sequence length="164" mass="18709">MRVVDMTNNATSTRRLAVNAAFLKDIKDDNHHLKVLVDKIGPMVSHPKIATNHWLELIDLFSEFRDQLALHFSLEEAFGYFDEAIDTSPELSTHAESLRSQHTTLFEAIRHLTESASEVTADQEEKIARLLVRYDTFLRSFAQHEEAELKLILEAFDDDLGVGD</sequence>